<dbReference type="OrthoDB" id="1854502at2759"/>
<protein>
    <submittedName>
        <fullName evidence="1">Uncharacterized protein</fullName>
    </submittedName>
</protein>
<name>A0A8T3D6W2_9TELE</name>
<proteinExistence type="predicted"/>
<sequence>MSVCEINVHPSDSKRFDLKLPGEQVIYLKVQGSGGRQQWLVALGPAKACLTGIPSKKQKERAKGDHALRAKMSEMQVYCHLLVEQMQTLQGRAGLPECQAQSLVEASSFLRQTCCQFLMSLEDCMAMCTCRAATQQCRLLSPVSPSAVDCPNPHHKPPFMHPASLTEGLVLDGGLEAPYGQTVKRNLEEMSVLHAQRHSMASTSHQGASVTDDCQKKCHAEETLRIMGTEALPISPWDALICGQGEETEGHSERK</sequence>
<gene>
    <name evidence="1" type="ORF">AGOR_G00133280</name>
</gene>
<keyword evidence="2" id="KW-1185">Reference proteome</keyword>
<accession>A0A8T3D6W2</accession>
<comment type="caution">
    <text evidence="1">The sequence shown here is derived from an EMBL/GenBank/DDBJ whole genome shotgun (WGS) entry which is preliminary data.</text>
</comment>
<dbReference type="Proteomes" id="UP000829720">
    <property type="component" value="Unassembled WGS sequence"/>
</dbReference>
<dbReference type="AlphaFoldDB" id="A0A8T3D6W2"/>
<reference evidence="1" key="1">
    <citation type="submission" date="2021-01" db="EMBL/GenBank/DDBJ databases">
        <authorList>
            <person name="Zahm M."/>
            <person name="Roques C."/>
            <person name="Cabau C."/>
            <person name="Klopp C."/>
            <person name="Donnadieu C."/>
            <person name="Jouanno E."/>
            <person name="Lampietro C."/>
            <person name="Louis A."/>
            <person name="Herpin A."/>
            <person name="Echchiki A."/>
            <person name="Berthelot C."/>
            <person name="Parey E."/>
            <person name="Roest-Crollius H."/>
            <person name="Braasch I."/>
            <person name="Postlethwait J."/>
            <person name="Bobe J."/>
            <person name="Montfort J."/>
            <person name="Bouchez O."/>
            <person name="Begum T."/>
            <person name="Mejri S."/>
            <person name="Adams A."/>
            <person name="Chen W.-J."/>
            <person name="Guiguen Y."/>
        </authorList>
    </citation>
    <scope>NUCLEOTIDE SEQUENCE</scope>
    <source>
        <tissue evidence="1">Blood</tissue>
    </source>
</reference>
<evidence type="ECO:0000313" key="2">
    <source>
        <dbReference type="Proteomes" id="UP000829720"/>
    </source>
</evidence>
<dbReference type="EMBL" id="JAERUA010000012">
    <property type="protein sequence ID" value="KAI1892431.1"/>
    <property type="molecule type" value="Genomic_DNA"/>
</dbReference>
<organism evidence="1 2">
    <name type="scientific">Albula goreensis</name>
    <dbReference type="NCBI Taxonomy" id="1534307"/>
    <lineage>
        <taxon>Eukaryota</taxon>
        <taxon>Metazoa</taxon>
        <taxon>Chordata</taxon>
        <taxon>Craniata</taxon>
        <taxon>Vertebrata</taxon>
        <taxon>Euteleostomi</taxon>
        <taxon>Actinopterygii</taxon>
        <taxon>Neopterygii</taxon>
        <taxon>Teleostei</taxon>
        <taxon>Albuliformes</taxon>
        <taxon>Albulidae</taxon>
        <taxon>Albula</taxon>
    </lineage>
</organism>
<evidence type="ECO:0000313" key="1">
    <source>
        <dbReference type="EMBL" id="KAI1892431.1"/>
    </source>
</evidence>